<feature type="region of interest" description="Disordered" evidence="1">
    <location>
        <begin position="1"/>
        <end position="29"/>
    </location>
</feature>
<gene>
    <name evidence="2" type="ORF">HNR25_001336</name>
</gene>
<protein>
    <submittedName>
        <fullName evidence="2">Uncharacterized protein</fullName>
    </submittedName>
</protein>
<proteinExistence type="predicted"/>
<reference evidence="2 3" key="1">
    <citation type="submission" date="2020-08" db="EMBL/GenBank/DDBJ databases">
        <title>Sequencing the genomes of 1000 actinobacteria strains.</title>
        <authorList>
            <person name="Klenk H.-P."/>
        </authorList>
    </citation>
    <scope>NUCLEOTIDE SEQUENCE [LARGE SCALE GENOMIC DNA]</scope>
    <source>
        <strain evidence="2 3">DSM 44593</strain>
    </source>
</reference>
<dbReference type="EMBL" id="JACHLY010000001">
    <property type="protein sequence ID" value="MBB5997585.1"/>
    <property type="molecule type" value="Genomic_DNA"/>
</dbReference>
<keyword evidence="3" id="KW-1185">Reference proteome</keyword>
<name>A0A841E356_9ACTN</name>
<comment type="caution">
    <text evidence="2">The sequence shown here is derived from an EMBL/GenBank/DDBJ whole genome shotgun (WGS) entry which is preliminary data.</text>
</comment>
<dbReference type="Proteomes" id="UP000578077">
    <property type="component" value="Unassembled WGS sequence"/>
</dbReference>
<evidence type="ECO:0000313" key="3">
    <source>
        <dbReference type="Proteomes" id="UP000578077"/>
    </source>
</evidence>
<evidence type="ECO:0000256" key="1">
    <source>
        <dbReference type="SAM" id="MobiDB-lite"/>
    </source>
</evidence>
<dbReference type="AlphaFoldDB" id="A0A841E356"/>
<evidence type="ECO:0000313" key="2">
    <source>
        <dbReference type="EMBL" id="MBB5997585.1"/>
    </source>
</evidence>
<accession>A0A841E356</accession>
<sequence>MTPEARRGARIRPVTVVPSPAGAEPGRGS</sequence>
<organism evidence="2 3">
    <name type="scientific">Streptomonospora salina</name>
    <dbReference type="NCBI Taxonomy" id="104205"/>
    <lineage>
        <taxon>Bacteria</taxon>
        <taxon>Bacillati</taxon>
        <taxon>Actinomycetota</taxon>
        <taxon>Actinomycetes</taxon>
        <taxon>Streptosporangiales</taxon>
        <taxon>Nocardiopsidaceae</taxon>
        <taxon>Streptomonospora</taxon>
    </lineage>
</organism>